<dbReference type="SUPFAM" id="SSF50923">
    <property type="entry name" value="Hemopexin-like domain"/>
    <property type="match status" value="1"/>
</dbReference>
<keyword evidence="4" id="KW-0677">Repeat</keyword>
<dbReference type="SUPFAM" id="SSF90188">
    <property type="entry name" value="Somatomedin B domain"/>
    <property type="match status" value="2"/>
</dbReference>
<evidence type="ECO:0000256" key="8">
    <source>
        <dbReference type="SAM" id="MobiDB-lite"/>
    </source>
</evidence>
<dbReference type="GO" id="GO:0006955">
    <property type="term" value="P:immune response"/>
    <property type="evidence" value="ECO:0007669"/>
    <property type="project" value="InterPro"/>
</dbReference>
<gene>
    <name evidence="11" type="ORF">JZ751_025005</name>
</gene>
<dbReference type="AlphaFoldDB" id="A0A8T2PF24"/>
<accession>A0A8T2PF24</accession>
<dbReference type="InterPro" id="IPR036375">
    <property type="entry name" value="Hemopexin-like_dom_sf"/>
</dbReference>
<keyword evidence="6" id="KW-0325">Glycoprotein</keyword>
<evidence type="ECO:0000313" key="11">
    <source>
        <dbReference type="EMBL" id="KAG9351115.1"/>
    </source>
</evidence>
<dbReference type="PANTHER" id="PTHR22917:SF1">
    <property type="entry name" value="PROTEOGLYCAN 4"/>
    <property type="match status" value="1"/>
</dbReference>
<keyword evidence="12" id="KW-1185">Reference proteome</keyword>
<dbReference type="CDD" id="cd00094">
    <property type="entry name" value="HX"/>
    <property type="match status" value="1"/>
</dbReference>
<evidence type="ECO:0000256" key="6">
    <source>
        <dbReference type="ARBA" id="ARBA00023180"/>
    </source>
</evidence>
<feature type="compositionally biased region" description="Polar residues" evidence="8">
    <location>
        <begin position="268"/>
        <end position="301"/>
    </location>
</feature>
<feature type="domain" description="SMB" evidence="10">
    <location>
        <begin position="23"/>
        <end position="62"/>
    </location>
</feature>
<evidence type="ECO:0000259" key="10">
    <source>
        <dbReference type="PROSITE" id="PS50958"/>
    </source>
</evidence>
<dbReference type="SMART" id="SM00201">
    <property type="entry name" value="SO"/>
    <property type="match status" value="2"/>
</dbReference>
<protein>
    <recommendedName>
        <fullName evidence="10">SMB domain-containing protein</fullName>
    </recommendedName>
</protein>
<evidence type="ECO:0000313" key="12">
    <source>
        <dbReference type="Proteomes" id="UP000824540"/>
    </source>
</evidence>
<dbReference type="InterPro" id="IPR001212">
    <property type="entry name" value="Somatomedin_B_dom"/>
</dbReference>
<evidence type="ECO:0000256" key="4">
    <source>
        <dbReference type="ARBA" id="ARBA00022737"/>
    </source>
</evidence>
<evidence type="ECO:0000256" key="9">
    <source>
        <dbReference type="SAM" id="SignalP"/>
    </source>
</evidence>
<reference evidence="11" key="1">
    <citation type="thesis" date="2021" institute="BYU ScholarsArchive" country="Provo, UT, USA">
        <title>Applications of and Algorithms for Genome Assembly and Genomic Analyses with an Emphasis on Marine Teleosts.</title>
        <authorList>
            <person name="Pickett B.D."/>
        </authorList>
    </citation>
    <scope>NUCLEOTIDE SEQUENCE</scope>
    <source>
        <strain evidence="11">HI-2016</strain>
    </source>
</reference>
<evidence type="ECO:0000256" key="5">
    <source>
        <dbReference type="ARBA" id="ARBA00023157"/>
    </source>
</evidence>
<feature type="signal peptide" evidence="9">
    <location>
        <begin position="1"/>
        <end position="23"/>
    </location>
</feature>
<dbReference type="SMART" id="SM00120">
    <property type="entry name" value="HX"/>
    <property type="match status" value="2"/>
</dbReference>
<dbReference type="InterPro" id="IPR018487">
    <property type="entry name" value="Hemopexin-like_repeat"/>
</dbReference>
<keyword evidence="2" id="KW-0964">Secreted</keyword>
<dbReference type="InterPro" id="IPR000585">
    <property type="entry name" value="Hemopexin-like_dom"/>
</dbReference>
<evidence type="ECO:0000256" key="3">
    <source>
        <dbReference type="ARBA" id="ARBA00022729"/>
    </source>
</evidence>
<dbReference type="GO" id="GO:0005615">
    <property type="term" value="C:extracellular space"/>
    <property type="evidence" value="ECO:0007669"/>
    <property type="project" value="TreeGrafter"/>
</dbReference>
<dbReference type="GO" id="GO:0005044">
    <property type="term" value="F:scavenger receptor activity"/>
    <property type="evidence" value="ECO:0007669"/>
    <property type="project" value="InterPro"/>
</dbReference>
<evidence type="ECO:0000256" key="2">
    <source>
        <dbReference type="ARBA" id="ARBA00022525"/>
    </source>
</evidence>
<dbReference type="Pfam" id="PF01033">
    <property type="entry name" value="Somatomedin_B"/>
    <property type="match status" value="2"/>
</dbReference>
<feature type="chain" id="PRO_5035722026" description="SMB domain-containing protein" evidence="9">
    <location>
        <begin position="24"/>
        <end position="651"/>
    </location>
</feature>
<feature type="compositionally biased region" description="Low complexity" evidence="8">
    <location>
        <begin position="319"/>
        <end position="331"/>
    </location>
</feature>
<evidence type="ECO:0000256" key="1">
    <source>
        <dbReference type="ARBA" id="ARBA00004613"/>
    </source>
</evidence>
<feature type="repeat" description="Hemopexin" evidence="7">
    <location>
        <begin position="464"/>
        <end position="511"/>
    </location>
</feature>
<dbReference type="Gene3D" id="4.10.410.20">
    <property type="match status" value="2"/>
</dbReference>
<dbReference type="InterPro" id="IPR051298">
    <property type="entry name" value="Heme_transport/Cell_adhesion"/>
</dbReference>
<feature type="domain" description="SMB" evidence="10">
    <location>
        <begin position="63"/>
        <end position="105"/>
    </location>
</feature>
<feature type="compositionally biased region" description="Low complexity" evidence="8">
    <location>
        <begin position="354"/>
        <end position="365"/>
    </location>
</feature>
<dbReference type="PRINTS" id="PR00022">
    <property type="entry name" value="SOMATOMEDINB"/>
</dbReference>
<dbReference type="InterPro" id="IPR036024">
    <property type="entry name" value="Somatomedin_B-like_dom_sf"/>
</dbReference>
<dbReference type="PROSITE" id="PS50958">
    <property type="entry name" value="SMB_2"/>
    <property type="match status" value="2"/>
</dbReference>
<dbReference type="OrthoDB" id="413699at2759"/>
<dbReference type="Pfam" id="PF00045">
    <property type="entry name" value="Hemopexin"/>
    <property type="match status" value="1"/>
</dbReference>
<dbReference type="GO" id="GO:0030247">
    <property type="term" value="F:polysaccharide binding"/>
    <property type="evidence" value="ECO:0007669"/>
    <property type="project" value="InterPro"/>
</dbReference>
<organism evidence="11 12">
    <name type="scientific">Albula glossodonta</name>
    <name type="common">roundjaw bonefish</name>
    <dbReference type="NCBI Taxonomy" id="121402"/>
    <lineage>
        <taxon>Eukaryota</taxon>
        <taxon>Metazoa</taxon>
        <taxon>Chordata</taxon>
        <taxon>Craniata</taxon>
        <taxon>Vertebrata</taxon>
        <taxon>Euteleostomi</taxon>
        <taxon>Actinopterygii</taxon>
        <taxon>Neopterygii</taxon>
        <taxon>Teleostei</taxon>
        <taxon>Albuliformes</taxon>
        <taxon>Albulidae</taxon>
        <taxon>Albula</taxon>
    </lineage>
</organism>
<name>A0A8T2PF24_9TELE</name>
<dbReference type="Proteomes" id="UP000824540">
    <property type="component" value="Unassembled WGS sequence"/>
</dbReference>
<dbReference type="PANTHER" id="PTHR22917">
    <property type="entry name" value="HEMOPEXIN DOMAIN-CONTAINING PROTEIN"/>
    <property type="match status" value="1"/>
</dbReference>
<dbReference type="PROSITE" id="PS00024">
    <property type="entry name" value="HEMOPEXIN"/>
    <property type="match status" value="1"/>
</dbReference>
<comment type="caution">
    <text evidence="11">The sequence shown here is derived from an EMBL/GenBank/DDBJ whole genome shotgun (WGS) entry which is preliminary data.</text>
</comment>
<dbReference type="PROSITE" id="PS51642">
    <property type="entry name" value="HEMOPEXIN_2"/>
    <property type="match status" value="1"/>
</dbReference>
<evidence type="ECO:0000256" key="7">
    <source>
        <dbReference type="PROSITE-ProRule" id="PRU01011"/>
    </source>
</evidence>
<dbReference type="Gene3D" id="2.110.10.10">
    <property type="entry name" value="Hemopexin-like domain"/>
    <property type="match status" value="1"/>
</dbReference>
<dbReference type="InterPro" id="IPR020436">
    <property type="entry name" value="SMB_chordata"/>
</dbReference>
<feature type="compositionally biased region" description="Polar residues" evidence="8">
    <location>
        <begin position="211"/>
        <end position="259"/>
    </location>
</feature>
<comment type="subcellular location">
    <subcellularLocation>
        <location evidence="1">Secreted</location>
    </subcellularLocation>
</comment>
<keyword evidence="5" id="KW-1015">Disulfide bond</keyword>
<dbReference type="EMBL" id="JAFBMS010000007">
    <property type="protein sequence ID" value="KAG9351115.1"/>
    <property type="molecule type" value="Genomic_DNA"/>
</dbReference>
<sequence>MMTSSSLGSLLVLTCAFLPLCSAQESCSNRCGETYYRGHICHCDYDCLIHNECCKDYESSCTTSDSCKGRCGESFKRGRQCSCDDDCMRFNQCCPDYQGHCDKESVGETPASLAEGAGPMATLIPDNMSGQEVLPTYTLEEMLNPNSVNTPPNPGGTSAPWIEQEAIKGDIFTPFPEDPMLTQSSTGAPPFTENADVSPAVPATEPPIEITETSPATEGENNCTTSLSPTTMPELTNPSSSPVRGSNVINSEISGSQIPQIPDATGSAECSPSTNQNSDDPTSSDGSVSGPTNCALSTSPDETPAVAPVPSPHTEADDASATSSARTQDQSGPSVSPLTGTAALTGPASPGSTAGADALLAGNDLKSPTSGPVADPQATPADDGQDAERQPGPSGDPMTDPLMPTSPSLRPFRRPDRPSTLTDIAQALATYNPNDYLPGHYFWVLDANRSPGPARGITDVWGIPSPIDTVFSRCNCQGKTYFFKGNNFWRFDNDVMDEGYPKAITVGFDKLAGKITAALSVPVHRSRRESVYFFKRGGLVQKYTYKNTPSCGKRVPFTVYTVRNRLARQAVPSDISLGKEINIKIQWKGFPSFVTSAVSIPNPRKADGYDYHIFSRNKHYNIKIEGEQPALATPLNAPSQQNSAKTWFKCP</sequence>
<feature type="region of interest" description="Disordered" evidence="8">
    <location>
        <begin position="172"/>
        <end position="418"/>
    </location>
</feature>
<dbReference type="PROSITE" id="PS00524">
    <property type="entry name" value="SMB_1"/>
    <property type="match status" value="2"/>
</dbReference>
<dbReference type="InterPro" id="IPR018486">
    <property type="entry name" value="Hemopexin_CS"/>
</dbReference>
<keyword evidence="3 9" id="KW-0732">Signal</keyword>
<proteinExistence type="predicted"/>